<evidence type="ECO:0000313" key="3">
    <source>
        <dbReference type="Proteomes" id="UP001066276"/>
    </source>
</evidence>
<evidence type="ECO:0000313" key="2">
    <source>
        <dbReference type="EMBL" id="KAJ1205812.1"/>
    </source>
</evidence>
<dbReference type="EMBL" id="JANPWB010000002">
    <property type="protein sequence ID" value="KAJ1205812.1"/>
    <property type="molecule type" value="Genomic_DNA"/>
</dbReference>
<dbReference type="Proteomes" id="UP001066276">
    <property type="component" value="Chromosome 1_2"/>
</dbReference>
<name>A0AAV7VYV2_PLEWA</name>
<proteinExistence type="predicted"/>
<protein>
    <submittedName>
        <fullName evidence="2">Uncharacterized protein</fullName>
    </submittedName>
</protein>
<comment type="caution">
    <text evidence="2">The sequence shown here is derived from an EMBL/GenBank/DDBJ whole genome shotgun (WGS) entry which is preliminary data.</text>
</comment>
<reference evidence="2" key="1">
    <citation type="journal article" date="2022" name="bioRxiv">
        <title>Sequencing and chromosome-scale assembly of the giantPleurodeles waltlgenome.</title>
        <authorList>
            <person name="Brown T."/>
            <person name="Elewa A."/>
            <person name="Iarovenko S."/>
            <person name="Subramanian E."/>
            <person name="Araus A.J."/>
            <person name="Petzold A."/>
            <person name="Susuki M."/>
            <person name="Suzuki K.-i.T."/>
            <person name="Hayashi T."/>
            <person name="Toyoda A."/>
            <person name="Oliveira C."/>
            <person name="Osipova E."/>
            <person name="Leigh N.D."/>
            <person name="Simon A."/>
            <person name="Yun M.H."/>
        </authorList>
    </citation>
    <scope>NUCLEOTIDE SEQUENCE</scope>
    <source>
        <strain evidence="2">20211129_DDA</strain>
        <tissue evidence="2">Liver</tissue>
    </source>
</reference>
<dbReference type="AlphaFoldDB" id="A0AAV7VYV2"/>
<gene>
    <name evidence="2" type="ORF">NDU88_001238</name>
</gene>
<evidence type="ECO:0000256" key="1">
    <source>
        <dbReference type="SAM" id="MobiDB-lite"/>
    </source>
</evidence>
<accession>A0AAV7VYV2</accession>
<feature type="region of interest" description="Disordered" evidence="1">
    <location>
        <begin position="20"/>
        <end position="42"/>
    </location>
</feature>
<keyword evidence="3" id="KW-1185">Reference proteome</keyword>
<organism evidence="2 3">
    <name type="scientific">Pleurodeles waltl</name>
    <name type="common">Iberian ribbed newt</name>
    <dbReference type="NCBI Taxonomy" id="8319"/>
    <lineage>
        <taxon>Eukaryota</taxon>
        <taxon>Metazoa</taxon>
        <taxon>Chordata</taxon>
        <taxon>Craniata</taxon>
        <taxon>Vertebrata</taxon>
        <taxon>Euteleostomi</taxon>
        <taxon>Amphibia</taxon>
        <taxon>Batrachia</taxon>
        <taxon>Caudata</taxon>
        <taxon>Salamandroidea</taxon>
        <taxon>Salamandridae</taxon>
        <taxon>Pleurodelinae</taxon>
        <taxon>Pleurodeles</taxon>
    </lineage>
</organism>
<sequence>MIEASLVPIKEKLQALETAVSRMSSRGGPDMVSTNPGPLDPACPTDKEEILLEDNLGAQKRGTLEPLYRSKLGILAKIRKMAHANVWTHARDTDTLGDGGIFGSGTGEKAEAF</sequence>